<dbReference type="CDD" id="cd00488">
    <property type="entry name" value="PCD_DCoH"/>
    <property type="match status" value="1"/>
</dbReference>
<dbReference type="GO" id="GO:0006729">
    <property type="term" value="P:tetrahydrobiopterin biosynthetic process"/>
    <property type="evidence" value="ECO:0007669"/>
    <property type="project" value="InterPro"/>
</dbReference>
<evidence type="ECO:0000256" key="4">
    <source>
        <dbReference type="HAMAP-Rule" id="MF_00434"/>
    </source>
</evidence>
<evidence type="ECO:0000256" key="2">
    <source>
        <dbReference type="ARBA" id="ARBA00006472"/>
    </source>
</evidence>
<accession>A0A7T0C4G8</accession>
<reference evidence="6" key="1">
    <citation type="submission" date="2020-02" db="EMBL/GenBank/DDBJ databases">
        <title>Genomic and physiological characterization of two novel Nitrospinaceae genera.</title>
        <authorList>
            <person name="Mueller A.J."/>
            <person name="Jung M.-Y."/>
            <person name="Strachan C.R."/>
            <person name="Herbold C.W."/>
            <person name="Kirkegaard R.H."/>
            <person name="Daims H."/>
        </authorList>
    </citation>
    <scope>NUCLEOTIDE SEQUENCE [LARGE SCALE GENOMIC DNA]</scope>
</reference>
<dbReference type="EC" id="4.2.1.96" evidence="4"/>
<dbReference type="Proteomes" id="UP000594464">
    <property type="component" value="Chromosome"/>
</dbReference>
<evidence type="ECO:0000256" key="3">
    <source>
        <dbReference type="ARBA" id="ARBA00023239"/>
    </source>
</evidence>
<proteinExistence type="inferred from homology"/>
<dbReference type="InterPro" id="IPR001533">
    <property type="entry name" value="Pterin_deHydtase"/>
</dbReference>
<dbReference type="PANTHER" id="PTHR12599:SF0">
    <property type="entry name" value="PTERIN-4-ALPHA-CARBINOLAMINE DEHYDRATASE"/>
    <property type="match status" value="1"/>
</dbReference>
<evidence type="ECO:0000256" key="1">
    <source>
        <dbReference type="ARBA" id="ARBA00001554"/>
    </source>
</evidence>
<dbReference type="GO" id="GO:0008124">
    <property type="term" value="F:4-alpha-hydroxytetrahydrobiopterin dehydratase activity"/>
    <property type="evidence" value="ECO:0007669"/>
    <property type="project" value="UniProtKB-UniRule"/>
</dbReference>
<keyword evidence="3 4" id="KW-0456">Lyase</keyword>
<dbReference type="HAMAP" id="MF_00434">
    <property type="entry name" value="Pterin_4_alpha"/>
    <property type="match status" value="1"/>
</dbReference>
<dbReference type="InterPro" id="IPR036428">
    <property type="entry name" value="PCD_sf"/>
</dbReference>
<dbReference type="AlphaFoldDB" id="A0A7T0C4G8"/>
<comment type="catalytic activity">
    <reaction evidence="1 4">
        <text>(4aS,6R)-4a-hydroxy-L-erythro-5,6,7,8-tetrahydrobiopterin = (6R)-L-erythro-6,7-dihydrobiopterin + H2O</text>
        <dbReference type="Rhea" id="RHEA:11920"/>
        <dbReference type="ChEBI" id="CHEBI:15377"/>
        <dbReference type="ChEBI" id="CHEBI:15642"/>
        <dbReference type="ChEBI" id="CHEBI:43120"/>
        <dbReference type="EC" id="4.2.1.96"/>
    </reaction>
</comment>
<dbReference type="KEGG" id="nva:G3M78_13170"/>
<dbReference type="NCBIfam" id="NF002017">
    <property type="entry name" value="PRK00823.1-2"/>
    <property type="match status" value="1"/>
</dbReference>
<evidence type="ECO:0000313" key="5">
    <source>
        <dbReference type="EMBL" id="QPJ66293.1"/>
    </source>
</evidence>
<dbReference type="PANTHER" id="PTHR12599">
    <property type="entry name" value="PTERIN-4-ALPHA-CARBINOLAMINE DEHYDRATASE"/>
    <property type="match status" value="1"/>
</dbReference>
<dbReference type="SUPFAM" id="SSF55248">
    <property type="entry name" value="PCD-like"/>
    <property type="match status" value="1"/>
</dbReference>
<dbReference type="Gene3D" id="3.30.1360.20">
    <property type="entry name" value="Transcriptional coactivator/pterin dehydratase"/>
    <property type="match status" value="1"/>
</dbReference>
<dbReference type="Pfam" id="PF01329">
    <property type="entry name" value="Pterin_4a"/>
    <property type="match status" value="1"/>
</dbReference>
<organism evidence="5 6">
    <name type="scientific">Candidatus Nitrohelix vancouverensis</name>
    <dbReference type="NCBI Taxonomy" id="2705534"/>
    <lineage>
        <taxon>Bacteria</taxon>
        <taxon>Pseudomonadati</taxon>
        <taxon>Nitrospinota/Tectimicrobiota group</taxon>
        <taxon>Nitrospinota</taxon>
        <taxon>Nitrospinia</taxon>
        <taxon>Nitrospinales</taxon>
        <taxon>Nitrospinaceae</taxon>
        <taxon>Candidatus Nitrohelix</taxon>
    </lineage>
</organism>
<gene>
    <name evidence="5" type="ORF">G3M78_13170</name>
</gene>
<name>A0A7T0C4G8_9BACT</name>
<comment type="similarity">
    <text evidence="2 4">Belongs to the pterin-4-alpha-carbinolamine dehydratase family.</text>
</comment>
<protein>
    <recommendedName>
        <fullName evidence="4">Putative pterin-4-alpha-carbinolamine dehydratase</fullName>
        <shortName evidence="4">PHS</shortName>
        <ecNumber evidence="4">4.2.1.96</ecNumber>
    </recommendedName>
    <alternativeName>
        <fullName evidence="4">4-alpha-hydroxy-tetrahydropterin dehydratase</fullName>
    </alternativeName>
    <alternativeName>
        <fullName evidence="4">Pterin carbinolamine dehydratase</fullName>
        <shortName evidence="4">PCD</shortName>
    </alternativeName>
</protein>
<evidence type="ECO:0000313" key="6">
    <source>
        <dbReference type="Proteomes" id="UP000594464"/>
    </source>
</evidence>
<dbReference type="EMBL" id="CP048620">
    <property type="protein sequence ID" value="QPJ66293.1"/>
    <property type="molecule type" value="Genomic_DNA"/>
</dbReference>
<sequence length="102" mass="11623">MVEKHALTQSELEAKLNELAPKWKMGKNEKGLSHIERVHHAAKFMEGIDFVTKVAEAAEANNHHPDIFINYKRITVRYWTHSASGVTLADVQMAQKIDPLFN</sequence>